<gene>
    <name evidence="2" type="ORF">LRAMOSA09962</name>
</gene>
<feature type="compositionally biased region" description="Polar residues" evidence="1">
    <location>
        <begin position="74"/>
        <end position="84"/>
    </location>
</feature>
<protein>
    <submittedName>
        <fullName evidence="2">Uncharacterized protein</fullName>
    </submittedName>
</protein>
<feature type="region of interest" description="Disordered" evidence="1">
    <location>
        <begin position="49"/>
        <end position="84"/>
    </location>
</feature>
<dbReference type="EMBL" id="LK023326">
    <property type="protein sequence ID" value="CDS08601.1"/>
    <property type="molecule type" value="Genomic_DNA"/>
</dbReference>
<feature type="compositionally biased region" description="Low complexity" evidence="1">
    <location>
        <begin position="227"/>
        <end position="238"/>
    </location>
</feature>
<accession>A0A077WLN1</accession>
<feature type="compositionally biased region" description="Basic and acidic residues" evidence="1">
    <location>
        <begin position="55"/>
        <end position="73"/>
    </location>
</feature>
<reference evidence="2" key="1">
    <citation type="journal article" date="2014" name="Genome Announc.">
        <title>De novo whole-genome sequence and genome annotation of Lichtheimia ramosa.</title>
        <authorList>
            <person name="Linde J."/>
            <person name="Schwartze V."/>
            <person name="Binder U."/>
            <person name="Lass-Florl C."/>
            <person name="Voigt K."/>
            <person name="Horn F."/>
        </authorList>
    </citation>
    <scope>NUCLEOTIDE SEQUENCE</scope>
    <source>
        <strain evidence="2">JMRC FSU:6197</strain>
    </source>
</reference>
<feature type="compositionally biased region" description="Polar residues" evidence="1">
    <location>
        <begin position="103"/>
        <end position="138"/>
    </location>
</feature>
<feature type="region of interest" description="Disordered" evidence="1">
    <location>
        <begin position="282"/>
        <end position="302"/>
    </location>
</feature>
<organism evidence="2">
    <name type="scientific">Lichtheimia ramosa</name>
    <dbReference type="NCBI Taxonomy" id="688394"/>
    <lineage>
        <taxon>Eukaryota</taxon>
        <taxon>Fungi</taxon>
        <taxon>Fungi incertae sedis</taxon>
        <taxon>Mucoromycota</taxon>
        <taxon>Mucoromycotina</taxon>
        <taxon>Mucoromycetes</taxon>
        <taxon>Mucorales</taxon>
        <taxon>Lichtheimiaceae</taxon>
        <taxon>Lichtheimia</taxon>
    </lineage>
</organism>
<feature type="region of interest" description="Disordered" evidence="1">
    <location>
        <begin position="103"/>
        <end position="242"/>
    </location>
</feature>
<evidence type="ECO:0000313" key="2">
    <source>
        <dbReference type="EMBL" id="CDS08601.1"/>
    </source>
</evidence>
<dbReference type="AlphaFoldDB" id="A0A077WLN1"/>
<feature type="compositionally biased region" description="Basic and acidic residues" evidence="1">
    <location>
        <begin position="198"/>
        <end position="208"/>
    </location>
</feature>
<feature type="region of interest" description="Disordered" evidence="1">
    <location>
        <begin position="375"/>
        <end position="426"/>
    </location>
</feature>
<proteinExistence type="predicted"/>
<name>A0A077WLN1_9FUNG</name>
<dbReference type="OrthoDB" id="2281284at2759"/>
<sequence>MATFNDTCQWEFDAPKFYDFTKQESPNEQIESWFAKRAESFSRHIRHVSLSTSQRTKETATRIPRTDTNKPMKNDTASSRTTAASKKRVDIFDALASTPTIASAAKRSNQQLSATSSKPDTTSTIEMSLKKQSSSTLPSRVPRLPSRISTQRTHLQSKDNETNIDNNQQEEQSIEKDNEKDELNDKQQQQQQQQSATMDKENDGRNDKQQQQQRRISTDENVPPPTSSISSHTSNNNPMTDMEAENDRISLSLTDFNAIFNRVEDMRAQIAQVTSTDIHKQGVDKATAITPPSPKISTRQNGPNMTAIERRIQRAKRAMRESLAITESWFQSAEPSSTISSNNISRISKWRDDTADHSFSRQSESIPYARQSFSTLPSDLYDDTTHSTTNHMARTSRGSKRIAPTYLRAESTIPKSPKFATESRHR</sequence>
<evidence type="ECO:0000256" key="1">
    <source>
        <dbReference type="SAM" id="MobiDB-lite"/>
    </source>
</evidence>
<feature type="compositionally biased region" description="Basic and acidic residues" evidence="1">
    <location>
        <begin position="173"/>
        <end position="185"/>
    </location>
</feature>